<dbReference type="SUPFAM" id="SSF81631">
    <property type="entry name" value="PAP/OAS1 substrate-binding domain"/>
    <property type="match status" value="1"/>
</dbReference>
<dbReference type="Proteomes" id="UP000665043">
    <property type="component" value="Chromosome"/>
</dbReference>
<name>A0ABX7W247_9BACI</name>
<proteinExistence type="predicted"/>
<keyword evidence="1" id="KW-0548">Nucleotidyltransferase</keyword>
<keyword evidence="2" id="KW-1185">Reference proteome</keyword>
<evidence type="ECO:0000313" key="2">
    <source>
        <dbReference type="Proteomes" id="UP000665043"/>
    </source>
</evidence>
<dbReference type="InterPro" id="IPR007530">
    <property type="entry name" value="Aminoglycoside_adenylylTfrase"/>
</dbReference>
<dbReference type="Pfam" id="PF04439">
    <property type="entry name" value="Adenyl_transf"/>
    <property type="match status" value="1"/>
</dbReference>
<organism evidence="1 2">
    <name type="scientific">Sediminibacillus dalangtanensis</name>
    <dbReference type="NCBI Taxonomy" id="2729421"/>
    <lineage>
        <taxon>Bacteria</taxon>
        <taxon>Bacillati</taxon>
        <taxon>Bacillota</taxon>
        <taxon>Bacilli</taxon>
        <taxon>Bacillales</taxon>
        <taxon>Bacillaceae</taxon>
        <taxon>Sediminibacillus</taxon>
    </lineage>
</organism>
<protein>
    <submittedName>
        <fullName evidence="1">Aminoglycoside adenylyltransferase</fullName>
    </submittedName>
</protein>
<dbReference type="Gene3D" id="1.20.120.330">
    <property type="entry name" value="Nucleotidyltransferases domain 2"/>
    <property type="match status" value="1"/>
</dbReference>
<reference evidence="1 2" key="1">
    <citation type="submission" date="2019-12" db="EMBL/GenBank/DDBJ databases">
        <title>The whole genome sequencing of a strain isolated from a Mars analog, Dalangtan Playa.</title>
        <authorList>
            <person name="Huang T."/>
        </authorList>
    </citation>
    <scope>NUCLEOTIDE SEQUENCE [LARGE SCALE GENOMIC DNA]</scope>
    <source>
        <strain evidence="1 2">DP4-553-S</strain>
    </source>
</reference>
<sequence length="290" mass="33424">MSRVTFDDLIKRFVLYAEESENIRAAFIVGSRARTEMPADEWADLDLVIFSKDTAPFLKDTEWLSHMGRPVITFLERTAVGDSTERRVLFEGGLDVDFALFPVASLSGMEKNTEVLHVLAKGVKVVIDKDDITRSIIQKAKAPLSNNQGMATMDIENLIHDFWYHAYLAAKKFRRGELLDGKSICDGYMKDCLILMLKKQVKARKGADIQIWHGYRFFEKWTEPAVSEEFKKLYAHYEQEEMWEALKNTMDFFRTISTDVCRQFDIAYPEEAADYAMKLVDTLNDNRNGI</sequence>
<dbReference type="RefSeq" id="WP_209369097.1">
    <property type="nucleotide sequence ID" value="NZ_CP046956.1"/>
</dbReference>
<accession>A0ABX7W247</accession>
<dbReference type="EMBL" id="CP046956">
    <property type="protein sequence ID" value="QTN01353.1"/>
    <property type="molecule type" value="Genomic_DNA"/>
</dbReference>
<evidence type="ECO:0000313" key="1">
    <source>
        <dbReference type="EMBL" id="QTN01353.1"/>
    </source>
</evidence>
<gene>
    <name evidence="1" type="ORF">ERJ70_02615</name>
</gene>
<dbReference type="GO" id="GO:0016779">
    <property type="term" value="F:nucleotidyltransferase activity"/>
    <property type="evidence" value="ECO:0007669"/>
    <property type="project" value="UniProtKB-KW"/>
</dbReference>
<keyword evidence="1" id="KW-0808">Transferase</keyword>
<dbReference type="SUPFAM" id="SSF81301">
    <property type="entry name" value="Nucleotidyltransferase"/>
    <property type="match status" value="1"/>
</dbReference>
<dbReference type="InterPro" id="IPR043519">
    <property type="entry name" value="NT_sf"/>
</dbReference>
<dbReference type="Gene3D" id="3.30.460.10">
    <property type="entry name" value="Beta Polymerase, domain 2"/>
    <property type="match status" value="1"/>
</dbReference>